<accession>A0A1T4XHC7</accession>
<feature type="region of interest" description="Disordered" evidence="1">
    <location>
        <begin position="43"/>
        <end position="72"/>
    </location>
</feature>
<name>A0A1T4XHC7_9BACT</name>
<evidence type="ECO:0000313" key="3">
    <source>
        <dbReference type="Proteomes" id="UP000190774"/>
    </source>
</evidence>
<dbReference type="Pfam" id="PF19821">
    <property type="entry name" value="Phage_capsid_2"/>
    <property type="match status" value="1"/>
</dbReference>
<dbReference type="OrthoDB" id="7548801at2"/>
<gene>
    <name evidence="2" type="ORF">SAMN02745166_01507</name>
</gene>
<dbReference type="EMBL" id="FUYE01000004">
    <property type="protein sequence ID" value="SKA88914.1"/>
    <property type="molecule type" value="Genomic_DNA"/>
</dbReference>
<organism evidence="2 3">
    <name type="scientific">Prosthecobacter debontii</name>
    <dbReference type="NCBI Taxonomy" id="48467"/>
    <lineage>
        <taxon>Bacteria</taxon>
        <taxon>Pseudomonadati</taxon>
        <taxon>Verrucomicrobiota</taxon>
        <taxon>Verrucomicrobiia</taxon>
        <taxon>Verrucomicrobiales</taxon>
        <taxon>Verrucomicrobiaceae</taxon>
        <taxon>Prosthecobacter</taxon>
    </lineage>
</organism>
<proteinExistence type="predicted"/>
<feature type="compositionally biased region" description="Basic and acidic residues" evidence="1">
    <location>
        <begin position="43"/>
        <end position="58"/>
    </location>
</feature>
<keyword evidence="3" id="KW-1185">Reference proteome</keyword>
<dbReference type="STRING" id="48467.SAMN02745166_01507"/>
<dbReference type="Proteomes" id="UP000190774">
    <property type="component" value="Unassembled WGS sequence"/>
</dbReference>
<dbReference type="AlphaFoldDB" id="A0A1T4XHC7"/>
<dbReference type="InterPro" id="IPR045565">
    <property type="entry name" value="Phage_capsid_2"/>
</dbReference>
<evidence type="ECO:0000313" key="2">
    <source>
        <dbReference type="EMBL" id="SKA88914.1"/>
    </source>
</evidence>
<sequence length="286" mass="31917">MPDHIPAHFTTEFSTNWIHRCQQTKARLDDFVIDEDFSGERKRYDRLGAQESSERTERNQPTQISNPNSDNRWAQRRNFSVTNLVDDTDAKNLGKLVLPTSDYVISHGNAYNRDKDIIAWTAAIDPVMTGELGTTPFSLPSSQVIVHGSTGLTLAKLIQANEIIEDGELEDGAPRVMVVSPKQLTNLLNTTEVKSADYNSVKALVSGQIDTFMGFKFIKSTKLRKVSTTRTCVAWVKGSIKRTKGAMSSNMAIRHDLSESVQIRSKYDLGATRVYDEGVVVIECTE</sequence>
<feature type="compositionally biased region" description="Polar residues" evidence="1">
    <location>
        <begin position="59"/>
        <end position="72"/>
    </location>
</feature>
<evidence type="ECO:0000256" key="1">
    <source>
        <dbReference type="SAM" id="MobiDB-lite"/>
    </source>
</evidence>
<dbReference type="RefSeq" id="WP_078812710.1">
    <property type="nucleotide sequence ID" value="NZ_FUYE01000004.1"/>
</dbReference>
<protein>
    <submittedName>
        <fullName evidence="2">Uncharacterized protein</fullName>
    </submittedName>
</protein>
<reference evidence="3" key="1">
    <citation type="submission" date="2017-02" db="EMBL/GenBank/DDBJ databases">
        <authorList>
            <person name="Varghese N."/>
            <person name="Submissions S."/>
        </authorList>
    </citation>
    <scope>NUCLEOTIDE SEQUENCE [LARGE SCALE GENOMIC DNA]</scope>
    <source>
        <strain evidence="3">ATCC 700200</strain>
    </source>
</reference>